<sequence length="271" mass="28218">MDFKDIFSVEGKVVCVTGGGGGIGRGIAGGFVAGGAHVYIASRSDLSEIARELDAGGPGKCIALRADLSKDEDISGLVEQLREREAKLDVLINNAALGNFQHKFEDFPMDDWDRMNSVNVRAPFALTKECLPLLTLAGDSGEHASVINIASVDGIRIASDNDWAYGHGKAGLIHLTRQWAGRLGNKGGRKGGRNITFNVLAPGPFPGMLDEILSTDEGVAAVSAITTVGRVGKPEDMGAACVFLASRGGSYITGAVIPVDGGLLVGRGANQ</sequence>
<organism evidence="4">
    <name type="scientific">marine metagenome</name>
    <dbReference type="NCBI Taxonomy" id="408172"/>
    <lineage>
        <taxon>unclassified sequences</taxon>
        <taxon>metagenomes</taxon>
        <taxon>ecological metagenomes</taxon>
    </lineage>
</organism>
<evidence type="ECO:0000313" key="4">
    <source>
        <dbReference type="EMBL" id="SVA01249.1"/>
    </source>
</evidence>
<dbReference type="PRINTS" id="PR00081">
    <property type="entry name" value="GDHRDH"/>
</dbReference>
<dbReference type="Gene3D" id="3.40.50.720">
    <property type="entry name" value="NAD(P)-binding Rossmann-like Domain"/>
    <property type="match status" value="1"/>
</dbReference>
<dbReference type="PANTHER" id="PTHR43618:SF8">
    <property type="entry name" value="7ALPHA-HYDROXYSTEROID DEHYDROGENASE"/>
    <property type="match status" value="1"/>
</dbReference>
<proteinExistence type="inferred from homology"/>
<evidence type="ECO:0000256" key="2">
    <source>
        <dbReference type="ARBA" id="ARBA00022857"/>
    </source>
</evidence>
<evidence type="ECO:0000256" key="1">
    <source>
        <dbReference type="ARBA" id="ARBA00006484"/>
    </source>
</evidence>
<dbReference type="EMBL" id="UINC01002884">
    <property type="protein sequence ID" value="SVA01249.1"/>
    <property type="molecule type" value="Genomic_DNA"/>
</dbReference>
<name>A0A381SCP1_9ZZZZ</name>
<keyword evidence="2" id="KW-0521">NADP</keyword>
<protein>
    <recommendedName>
        <fullName evidence="5">3-oxoacyl-ACP reductase</fullName>
    </recommendedName>
</protein>
<keyword evidence="3" id="KW-0560">Oxidoreductase</keyword>
<dbReference type="InterPro" id="IPR052178">
    <property type="entry name" value="Sec_Metab_Biosynth_SDR"/>
</dbReference>
<dbReference type="PRINTS" id="PR00080">
    <property type="entry name" value="SDRFAMILY"/>
</dbReference>
<dbReference type="InterPro" id="IPR036291">
    <property type="entry name" value="NAD(P)-bd_dom_sf"/>
</dbReference>
<reference evidence="4" key="1">
    <citation type="submission" date="2018-05" db="EMBL/GenBank/DDBJ databases">
        <authorList>
            <person name="Lanie J.A."/>
            <person name="Ng W.-L."/>
            <person name="Kazmierczak K.M."/>
            <person name="Andrzejewski T.M."/>
            <person name="Davidsen T.M."/>
            <person name="Wayne K.J."/>
            <person name="Tettelin H."/>
            <person name="Glass J.I."/>
            <person name="Rusch D."/>
            <person name="Podicherti R."/>
            <person name="Tsui H.-C.T."/>
            <person name="Winkler M.E."/>
        </authorList>
    </citation>
    <scope>NUCLEOTIDE SEQUENCE</scope>
</reference>
<dbReference type="GO" id="GO:0016491">
    <property type="term" value="F:oxidoreductase activity"/>
    <property type="evidence" value="ECO:0007669"/>
    <property type="project" value="UniProtKB-KW"/>
</dbReference>
<dbReference type="AlphaFoldDB" id="A0A381SCP1"/>
<accession>A0A381SCP1</accession>
<dbReference type="Pfam" id="PF13561">
    <property type="entry name" value="adh_short_C2"/>
    <property type="match status" value="1"/>
</dbReference>
<dbReference type="SUPFAM" id="SSF51735">
    <property type="entry name" value="NAD(P)-binding Rossmann-fold domains"/>
    <property type="match status" value="1"/>
</dbReference>
<comment type="similarity">
    <text evidence="1">Belongs to the short-chain dehydrogenases/reductases (SDR) family.</text>
</comment>
<dbReference type="FunFam" id="3.40.50.720:FF:000084">
    <property type="entry name" value="Short-chain dehydrogenase reductase"/>
    <property type="match status" value="1"/>
</dbReference>
<evidence type="ECO:0008006" key="5">
    <source>
        <dbReference type="Google" id="ProtNLM"/>
    </source>
</evidence>
<dbReference type="PANTHER" id="PTHR43618">
    <property type="entry name" value="7-ALPHA-HYDROXYSTEROID DEHYDROGENASE"/>
    <property type="match status" value="1"/>
</dbReference>
<gene>
    <name evidence="4" type="ORF">METZ01_LOCUS54103</name>
</gene>
<evidence type="ECO:0000256" key="3">
    <source>
        <dbReference type="ARBA" id="ARBA00023002"/>
    </source>
</evidence>
<dbReference type="InterPro" id="IPR002347">
    <property type="entry name" value="SDR_fam"/>
</dbReference>